<dbReference type="STRING" id="1123062.SAMN02745775_11144"/>
<gene>
    <name evidence="2" type="ORF">SAMN02745775_11144</name>
</gene>
<keyword evidence="1" id="KW-1133">Transmembrane helix</keyword>
<sequence length="380" mass="40396">MHPILTPPTPTPSAKPDLLDGLKNLVTAVAGVILAFLILAQAEWFGLPWQVAQVIGLGLLAIIPATLMVALPLKTLKLGAGRDALMPFAIVHAVAIIVSVPALLGPGLPTVLMTFMPAIGALLLVALNAALALTVWWPAFLVARATGRRHPALLLAAAIFAALTIPPGLASRLMAEREAAPLRAEDVAGRLEGEAPRRLEIAVASVAERGSPQPFRDARCDTLCEGLLRSGQVDRLRITWQAPDAPPRSVTYAAAAPDTCRAGRPCVATVEEADWAPSPRLSVTETTLPGPRAGDRRGSRLVTRFEVTLPDAGGDRLLARSTMVRAAVVTVPVLVDYNWTDHQTAVVGVSRIHRLMNPIGMRDILLDTLGYAMPQDERPS</sequence>
<keyword evidence="1" id="KW-0812">Transmembrane</keyword>
<dbReference type="EMBL" id="FOSQ01000011">
    <property type="protein sequence ID" value="SFK93238.1"/>
    <property type="molecule type" value="Genomic_DNA"/>
</dbReference>
<dbReference type="OrthoDB" id="7052005at2"/>
<organism evidence="2 3">
    <name type="scientific">Falsiroseomonas stagni DSM 19981</name>
    <dbReference type="NCBI Taxonomy" id="1123062"/>
    <lineage>
        <taxon>Bacteria</taxon>
        <taxon>Pseudomonadati</taxon>
        <taxon>Pseudomonadota</taxon>
        <taxon>Alphaproteobacteria</taxon>
        <taxon>Acetobacterales</taxon>
        <taxon>Roseomonadaceae</taxon>
        <taxon>Falsiroseomonas</taxon>
    </lineage>
</organism>
<dbReference type="Proteomes" id="UP000199473">
    <property type="component" value="Unassembled WGS sequence"/>
</dbReference>
<protein>
    <submittedName>
        <fullName evidence="2">Uncharacterized protein</fullName>
    </submittedName>
</protein>
<feature type="transmembrane region" description="Helical" evidence="1">
    <location>
        <begin position="51"/>
        <end position="73"/>
    </location>
</feature>
<keyword evidence="3" id="KW-1185">Reference proteome</keyword>
<dbReference type="AlphaFoldDB" id="A0A1I4DHZ6"/>
<feature type="transmembrane region" description="Helical" evidence="1">
    <location>
        <begin position="85"/>
        <end position="104"/>
    </location>
</feature>
<feature type="transmembrane region" description="Helical" evidence="1">
    <location>
        <begin position="152"/>
        <end position="170"/>
    </location>
</feature>
<proteinExistence type="predicted"/>
<dbReference type="RefSeq" id="WP_092962136.1">
    <property type="nucleotide sequence ID" value="NZ_FOSQ01000011.1"/>
</dbReference>
<evidence type="ECO:0000256" key="1">
    <source>
        <dbReference type="SAM" id="Phobius"/>
    </source>
</evidence>
<evidence type="ECO:0000313" key="2">
    <source>
        <dbReference type="EMBL" id="SFK93238.1"/>
    </source>
</evidence>
<feature type="transmembrane region" description="Helical" evidence="1">
    <location>
        <begin position="25"/>
        <end position="45"/>
    </location>
</feature>
<keyword evidence="1" id="KW-0472">Membrane</keyword>
<reference evidence="2 3" key="1">
    <citation type="submission" date="2016-10" db="EMBL/GenBank/DDBJ databases">
        <authorList>
            <person name="de Groot N.N."/>
        </authorList>
    </citation>
    <scope>NUCLEOTIDE SEQUENCE [LARGE SCALE GENOMIC DNA]</scope>
    <source>
        <strain evidence="2 3">DSM 19981</strain>
    </source>
</reference>
<feature type="transmembrane region" description="Helical" evidence="1">
    <location>
        <begin position="116"/>
        <end position="140"/>
    </location>
</feature>
<evidence type="ECO:0000313" key="3">
    <source>
        <dbReference type="Proteomes" id="UP000199473"/>
    </source>
</evidence>
<name>A0A1I4DHZ6_9PROT</name>
<accession>A0A1I4DHZ6</accession>